<evidence type="ECO:0000256" key="1">
    <source>
        <dbReference type="ARBA" id="ARBA00011046"/>
    </source>
</evidence>
<dbReference type="PATRIC" id="fig|947033.5.peg.745"/>
<accession>A0A0W0ZM91</accession>
<dbReference type="EMBL" id="LNYY01000016">
    <property type="protein sequence ID" value="KTD70096.1"/>
    <property type="molecule type" value="Genomic_DNA"/>
</dbReference>
<dbReference type="SUPFAM" id="SSF46785">
    <property type="entry name" value="Winged helix' DNA-binding domain"/>
    <property type="match status" value="1"/>
</dbReference>
<dbReference type="Proteomes" id="UP000054926">
    <property type="component" value="Unassembled WGS sequence"/>
</dbReference>
<dbReference type="RefSeq" id="WP_058509706.1">
    <property type="nucleotide sequence ID" value="NZ_DAIOMV010000004.1"/>
</dbReference>
<dbReference type="Pfam" id="PF03965">
    <property type="entry name" value="Penicillinase_R"/>
    <property type="match status" value="1"/>
</dbReference>
<protein>
    <submittedName>
        <fullName evidence="5">Methicillin resistance regulatory protein MecI</fullName>
    </submittedName>
</protein>
<keyword evidence="2" id="KW-0805">Transcription regulation</keyword>
<comment type="caution">
    <text evidence="5">The sequence shown here is derived from an EMBL/GenBank/DDBJ whole genome shotgun (WGS) entry which is preliminary data.</text>
</comment>
<evidence type="ECO:0000313" key="5">
    <source>
        <dbReference type="EMBL" id="KTD70096.1"/>
    </source>
</evidence>
<dbReference type="Gene3D" id="1.10.10.10">
    <property type="entry name" value="Winged helix-like DNA-binding domain superfamily/Winged helix DNA-binding domain"/>
    <property type="match status" value="1"/>
</dbReference>
<keyword evidence="3" id="KW-0238">DNA-binding</keyword>
<dbReference type="PIRSF" id="PIRSF019455">
    <property type="entry name" value="CopR_AtkY"/>
    <property type="match status" value="1"/>
</dbReference>
<evidence type="ECO:0000313" key="6">
    <source>
        <dbReference type="Proteomes" id="UP000054926"/>
    </source>
</evidence>
<comment type="similarity">
    <text evidence="1">Belongs to the BlaI transcriptional regulatory family.</text>
</comment>
<reference evidence="5 6" key="1">
    <citation type="submission" date="2015-11" db="EMBL/GenBank/DDBJ databases">
        <title>Genomic analysis of 38 Legionella species identifies large and diverse effector repertoires.</title>
        <authorList>
            <person name="Burstein D."/>
            <person name="Amaro F."/>
            <person name="Zusman T."/>
            <person name="Lifshitz Z."/>
            <person name="Cohen O."/>
            <person name="Gilbert J.A."/>
            <person name="Pupko T."/>
            <person name="Shuman H.A."/>
            <person name="Segal G."/>
        </authorList>
    </citation>
    <scope>NUCLEOTIDE SEQUENCE [LARGE SCALE GENOMIC DNA]</scope>
    <source>
        <strain evidence="5 6">IMVS3376</strain>
    </source>
</reference>
<proteinExistence type="inferred from homology"/>
<keyword evidence="6" id="KW-1185">Reference proteome</keyword>
<evidence type="ECO:0000256" key="3">
    <source>
        <dbReference type="ARBA" id="ARBA00023125"/>
    </source>
</evidence>
<dbReference type="InterPro" id="IPR036390">
    <property type="entry name" value="WH_DNA-bd_sf"/>
</dbReference>
<sequence>MSIKKVSSAHDRLLTEVELELMNIIWSLNKVTIKEVVAHLSQERPLAYTTVATVVKVLEQKGFLECQKSSYAHVFVPIVTKSDYENTCLDHIVANVFDGEPVALVQRLLMAKKLQHDELQAIEQALKQLASDTKKVGVE</sequence>
<keyword evidence="4" id="KW-0804">Transcription</keyword>
<organism evidence="5 6">
    <name type="scientific">Legionella steelei</name>
    <dbReference type="NCBI Taxonomy" id="947033"/>
    <lineage>
        <taxon>Bacteria</taxon>
        <taxon>Pseudomonadati</taxon>
        <taxon>Pseudomonadota</taxon>
        <taxon>Gammaproteobacteria</taxon>
        <taxon>Legionellales</taxon>
        <taxon>Legionellaceae</taxon>
        <taxon>Legionella</taxon>
    </lineage>
</organism>
<dbReference type="InterPro" id="IPR005650">
    <property type="entry name" value="BlaI_family"/>
</dbReference>
<evidence type="ECO:0000256" key="4">
    <source>
        <dbReference type="ARBA" id="ARBA00023163"/>
    </source>
</evidence>
<gene>
    <name evidence="5" type="primary">mecI</name>
    <name evidence="5" type="ORF">Lste_0700</name>
</gene>
<dbReference type="GO" id="GO:0003677">
    <property type="term" value="F:DNA binding"/>
    <property type="evidence" value="ECO:0007669"/>
    <property type="project" value="UniProtKB-KW"/>
</dbReference>
<dbReference type="AlphaFoldDB" id="A0A0W0ZM91"/>
<evidence type="ECO:0000256" key="2">
    <source>
        <dbReference type="ARBA" id="ARBA00023015"/>
    </source>
</evidence>
<name>A0A0W0ZM91_9GAMM</name>
<dbReference type="GO" id="GO:0045892">
    <property type="term" value="P:negative regulation of DNA-templated transcription"/>
    <property type="evidence" value="ECO:0007669"/>
    <property type="project" value="InterPro"/>
</dbReference>
<dbReference type="InterPro" id="IPR036388">
    <property type="entry name" value="WH-like_DNA-bd_sf"/>
</dbReference>
<dbReference type="STRING" id="947033.Lste_0700"/>